<dbReference type="RefSeq" id="WP_272446442.1">
    <property type="nucleotide sequence ID" value="NZ_JAMQKC010000008.1"/>
</dbReference>
<dbReference type="AlphaFoldDB" id="A0A9X3WHY7"/>
<name>A0A9X3WHY7_9BACI</name>
<gene>
    <name evidence="1" type="ORF">NC799_10765</name>
</gene>
<organism evidence="1 2">
    <name type="scientific">Aquibacillus salsiterrae</name>
    <dbReference type="NCBI Taxonomy" id="2950439"/>
    <lineage>
        <taxon>Bacteria</taxon>
        <taxon>Bacillati</taxon>
        <taxon>Bacillota</taxon>
        <taxon>Bacilli</taxon>
        <taxon>Bacillales</taxon>
        <taxon>Bacillaceae</taxon>
        <taxon>Aquibacillus</taxon>
    </lineage>
</organism>
<keyword evidence="2" id="KW-1185">Reference proteome</keyword>
<dbReference type="EMBL" id="JAMQKC010000008">
    <property type="protein sequence ID" value="MDC3417376.1"/>
    <property type="molecule type" value="Genomic_DNA"/>
</dbReference>
<dbReference type="Proteomes" id="UP001145069">
    <property type="component" value="Unassembled WGS sequence"/>
</dbReference>
<evidence type="ECO:0000313" key="2">
    <source>
        <dbReference type="Proteomes" id="UP001145069"/>
    </source>
</evidence>
<comment type="caution">
    <text evidence="1">The sequence shown here is derived from an EMBL/GenBank/DDBJ whole genome shotgun (WGS) entry which is preliminary data.</text>
</comment>
<accession>A0A9X3WHY7</accession>
<evidence type="ECO:0000313" key="1">
    <source>
        <dbReference type="EMBL" id="MDC3417376.1"/>
    </source>
</evidence>
<protein>
    <submittedName>
        <fullName evidence="1">Uncharacterized protein</fullName>
    </submittedName>
</protein>
<reference evidence="1" key="1">
    <citation type="submission" date="2022-06" db="EMBL/GenBank/DDBJ databases">
        <title>Aquibacillus sp. a new bacterium isolated from soil saline samples.</title>
        <authorList>
            <person name="Galisteo C."/>
            <person name="De La Haba R."/>
            <person name="Sanchez-Porro C."/>
            <person name="Ventosa A."/>
        </authorList>
    </citation>
    <scope>NUCLEOTIDE SEQUENCE</scope>
    <source>
        <strain evidence="1">3ASR75-54</strain>
    </source>
</reference>
<sequence>MALQQVAIQSSYRNIAKSMGWYKVDCAPVEYQEKMYRFFTEEYYKQ</sequence>
<proteinExistence type="predicted"/>